<evidence type="ECO:0000313" key="1">
    <source>
        <dbReference type="EMBL" id="KAF2475671.1"/>
    </source>
</evidence>
<comment type="caution">
    <text evidence="1">The sequence shown here is derived from an EMBL/GenBank/DDBJ whole genome shotgun (WGS) entry which is preliminary data.</text>
</comment>
<accession>A0ACB6RB24</accession>
<sequence>MDPISIAASAVSFTTFAFQVAKCIYSVQRCFKEIKYAPKLIKKIYHELKLFESIARQLSTLDASRISDEAAQGFTHAIRQCIHIMHSLYEVLGKYDFEMNECGPKKLWKQIVAADKKQEFEEYLRTLERTKSSLNVSMAGIQLQLTEVHSKHIERSLDRIQTSISSLSSISNLTYTNTIYIKQGMEDVTQIIKSVDQSIQDLRSDMGSLVEESMQRVWETKFKDWMEGIKLLKAEEGGVINSGRTDSLLQYTQLDKKMPLRPTQYRQICSNSSKFGLATAESRYSPLEKTFQYLPQGVIERQAKSGTCVRRKLYCRNFTLPIGFIQTRTIQKTFRYSGSSTKEEREIIRVEISVVPFQWLSSRGHIYSIEKVYDQYNRPSWTYTPRIYNILPKNATVFSACHNRDVDMVRRLFQYQEASPFDVDSDGRSLMAFALDDALDHDSRPIINSLEVVKFLIGQGADTTPFISEFLVGYKEFSHEYFSTDSSDEFTYESDVTKILHEIWRLSLEHCQTDPFADFKVLEKLWDASLGGTYIPPLDPAYLFQEKYTGFDDLVYERPELVFADLMCGKNCWGSGSDETWRRLIDQSYETLVYVCNGGEHSIKSQIFAKSYTPGEVKKENSCFCPTTPSHLLLRLLGGTRFPIHQKSRRKPLRRHIHRVLVLLLQNGEDPEATCSCKGYWERGWQSPREDRSATALAANAGVLDVWLSALEDTGFDATRIFDEWRLEGFTKVFEIQEESVGILSKGVWWVGNTLLDTMRSVV</sequence>
<keyword evidence="2" id="KW-1185">Reference proteome</keyword>
<name>A0ACB6RB24_9PLEO</name>
<dbReference type="EMBL" id="MU003495">
    <property type="protein sequence ID" value="KAF2475671.1"/>
    <property type="molecule type" value="Genomic_DNA"/>
</dbReference>
<organism evidence="1 2">
    <name type="scientific">Lindgomyces ingoldianus</name>
    <dbReference type="NCBI Taxonomy" id="673940"/>
    <lineage>
        <taxon>Eukaryota</taxon>
        <taxon>Fungi</taxon>
        <taxon>Dikarya</taxon>
        <taxon>Ascomycota</taxon>
        <taxon>Pezizomycotina</taxon>
        <taxon>Dothideomycetes</taxon>
        <taxon>Pleosporomycetidae</taxon>
        <taxon>Pleosporales</taxon>
        <taxon>Lindgomycetaceae</taxon>
        <taxon>Lindgomyces</taxon>
    </lineage>
</organism>
<evidence type="ECO:0000313" key="2">
    <source>
        <dbReference type="Proteomes" id="UP000799755"/>
    </source>
</evidence>
<proteinExistence type="predicted"/>
<dbReference type="Proteomes" id="UP000799755">
    <property type="component" value="Unassembled WGS sequence"/>
</dbReference>
<reference evidence="1" key="1">
    <citation type="journal article" date="2020" name="Stud. Mycol.">
        <title>101 Dothideomycetes genomes: a test case for predicting lifestyles and emergence of pathogens.</title>
        <authorList>
            <person name="Haridas S."/>
            <person name="Albert R."/>
            <person name="Binder M."/>
            <person name="Bloem J."/>
            <person name="Labutti K."/>
            <person name="Salamov A."/>
            <person name="Andreopoulos B."/>
            <person name="Baker S."/>
            <person name="Barry K."/>
            <person name="Bills G."/>
            <person name="Bluhm B."/>
            <person name="Cannon C."/>
            <person name="Castanera R."/>
            <person name="Culley D."/>
            <person name="Daum C."/>
            <person name="Ezra D."/>
            <person name="Gonzalez J."/>
            <person name="Henrissat B."/>
            <person name="Kuo A."/>
            <person name="Liang C."/>
            <person name="Lipzen A."/>
            <person name="Lutzoni F."/>
            <person name="Magnuson J."/>
            <person name="Mondo S."/>
            <person name="Nolan M."/>
            <person name="Ohm R."/>
            <person name="Pangilinan J."/>
            <person name="Park H.-J."/>
            <person name="Ramirez L."/>
            <person name="Alfaro M."/>
            <person name="Sun H."/>
            <person name="Tritt A."/>
            <person name="Yoshinaga Y."/>
            <person name="Zwiers L.-H."/>
            <person name="Turgeon B."/>
            <person name="Goodwin S."/>
            <person name="Spatafora J."/>
            <person name="Crous P."/>
            <person name="Grigoriev I."/>
        </authorList>
    </citation>
    <scope>NUCLEOTIDE SEQUENCE</scope>
    <source>
        <strain evidence="1">ATCC 200398</strain>
    </source>
</reference>
<protein>
    <submittedName>
        <fullName evidence="1">Uncharacterized protein</fullName>
    </submittedName>
</protein>
<gene>
    <name evidence="1" type="ORF">BDR25DRAFT_87651</name>
</gene>